<dbReference type="PATRIC" id="fig|1277257.4.peg.966"/>
<dbReference type="NCBIfam" id="TIGR00325">
    <property type="entry name" value="lpxC"/>
    <property type="match status" value="1"/>
</dbReference>
<evidence type="ECO:0000256" key="8">
    <source>
        <dbReference type="ARBA" id="ARBA00022801"/>
    </source>
</evidence>
<evidence type="ECO:0000256" key="10">
    <source>
        <dbReference type="ARBA" id="ARBA00023098"/>
    </source>
</evidence>
<feature type="binding site" evidence="12">
    <location>
        <position position="241"/>
    </location>
    <ligand>
        <name>Zn(2+)</name>
        <dbReference type="ChEBI" id="CHEBI:29105"/>
    </ligand>
</feature>
<feature type="binding site" evidence="12">
    <location>
        <position position="245"/>
    </location>
    <ligand>
        <name>Zn(2+)</name>
        <dbReference type="ChEBI" id="CHEBI:29105"/>
    </ligand>
</feature>
<dbReference type="KEGG" id="lau:G293_04470"/>
<dbReference type="Pfam" id="PF03331">
    <property type="entry name" value="LpxC"/>
    <property type="match status" value="1"/>
</dbReference>
<evidence type="ECO:0000256" key="11">
    <source>
        <dbReference type="ARBA" id="ARBA00024535"/>
    </source>
</evidence>
<keyword evidence="10 12" id="KW-0443">Lipid metabolism</keyword>
<keyword evidence="5 12" id="KW-0444">Lipid biosynthesis</keyword>
<evidence type="ECO:0000256" key="12">
    <source>
        <dbReference type="HAMAP-Rule" id="MF_00388"/>
    </source>
</evidence>
<dbReference type="InterPro" id="IPR011334">
    <property type="entry name" value="UDP-acyl_GlcNac_deAcase_C"/>
</dbReference>
<reference evidence="13 14" key="1">
    <citation type="journal article" date="2015" name="Genome Announc.">
        <title>Complete Genome Sequence of 'Candidatus Liberibacter africanus,' a Bacterium Associated with Citrus Huanglongbing.</title>
        <authorList>
            <person name="Lin H."/>
            <person name="Pietersen G."/>
            <person name="Han C."/>
            <person name="Read D.A."/>
            <person name="Lou B."/>
            <person name="Gupta G."/>
            <person name="Civerolo E.L."/>
        </authorList>
    </citation>
    <scope>NUCLEOTIDE SEQUENCE [LARGE SCALE GENOMIC DNA]</scope>
    <source>
        <strain evidence="13 14">PTSAPSY</strain>
    </source>
</reference>
<proteinExistence type="inferred from homology"/>
<dbReference type="GO" id="GO:0009245">
    <property type="term" value="P:lipid A biosynthetic process"/>
    <property type="evidence" value="ECO:0007669"/>
    <property type="project" value="UniProtKB-UniRule"/>
</dbReference>
<dbReference type="AlphaFoldDB" id="A0A0G3I3R9"/>
<dbReference type="PANTHER" id="PTHR33694">
    <property type="entry name" value="UDP-3-O-ACYL-N-ACETYLGLUCOSAMINE DEACETYLASE 1, MITOCHONDRIAL-RELATED"/>
    <property type="match status" value="1"/>
</dbReference>
<dbReference type="UniPathway" id="UPA00359">
    <property type="reaction ID" value="UER00478"/>
</dbReference>
<dbReference type="OrthoDB" id="9802746at2"/>
<accession>A0A0G3I3R9</accession>
<dbReference type="Proteomes" id="UP000035503">
    <property type="component" value="Chromosome"/>
</dbReference>
<evidence type="ECO:0000256" key="9">
    <source>
        <dbReference type="ARBA" id="ARBA00022833"/>
    </source>
</evidence>
<comment type="cofactor">
    <cofactor evidence="1 12">
        <name>Zn(2+)</name>
        <dbReference type="ChEBI" id="CHEBI:29105"/>
    </cofactor>
</comment>
<comment type="similarity">
    <text evidence="12">Belongs to the LpxC family.</text>
</comment>
<dbReference type="HAMAP" id="MF_00388">
    <property type="entry name" value="LpxC"/>
    <property type="match status" value="1"/>
</dbReference>
<evidence type="ECO:0000256" key="3">
    <source>
        <dbReference type="ARBA" id="ARBA00005002"/>
    </source>
</evidence>
<comment type="catalytic activity">
    <reaction evidence="11 12">
        <text>a UDP-3-O-[(3R)-3-hydroxyacyl]-N-acetyl-alpha-D-glucosamine + H2O = a UDP-3-O-[(3R)-3-hydroxyacyl]-alpha-D-glucosamine + acetate</text>
        <dbReference type="Rhea" id="RHEA:67816"/>
        <dbReference type="ChEBI" id="CHEBI:15377"/>
        <dbReference type="ChEBI" id="CHEBI:30089"/>
        <dbReference type="ChEBI" id="CHEBI:137740"/>
        <dbReference type="ChEBI" id="CHEBI:173225"/>
        <dbReference type="EC" id="3.5.1.108"/>
    </reaction>
</comment>
<keyword evidence="14" id="KW-1185">Reference proteome</keyword>
<evidence type="ECO:0000256" key="2">
    <source>
        <dbReference type="ARBA" id="ARBA00002923"/>
    </source>
</evidence>
<evidence type="ECO:0000256" key="7">
    <source>
        <dbReference type="ARBA" id="ARBA00022723"/>
    </source>
</evidence>
<keyword evidence="9 12" id="KW-0862">Zinc</keyword>
<protein>
    <recommendedName>
        <fullName evidence="4 12">UDP-3-O-acyl-N-acetylglucosamine deacetylase</fullName>
        <shortName evidence="12">UDP-3-O-acyl-GlcNAc deacetylase</shortName>
        <ecNumber evidence="4 12">3.5.1.108</ecNumber>
    </recommendedName>
    <alternativeName>
        <fullName evidence="12">UDP-3-O-[R-3-hydroxymyristoyl]-N-acetylglucosamine deacetylase</fullName>
    </alternativeName>
</protein>
<evidence type="ECO:0000256" key="4">
    <source>
        <dbReference type="ARBA" id="ARBA00012745"/>
    </source>
</evidence>
<dbReference type="EMBL" id="CP004021">
    <property type="protein sequence ID" value="AKK20509.1"/>
    <property type="molecule type" value="Genomic_DNA"/>
</dbReference>
<dbReference type="STRING" id="1277257.G293_04470"/>
<evidence type="ECO:0000256" key="6">
    <source>
        <dbReference type="ARBA" id="ARBA00022556"/>
    </source>
</evidence>
<feature type="active site" description="Proton donor" evidence="12">
    <location>
        <position position="268"/>
    </location>
</feature>
<gene>
    <name evidence="12" type="primary">lpxC</name>
    <name evidence="13" type="ORF">G293_04470</name>
</gene>
<dbReference type="RefSeq" id="WP_047264479.1">
    <property type="nucleotide sequence ID" value="NZ_CP004021.1"/>
</dbReference>
<evidence type="ECO:0000256" key="5">
    <source>
        <dbReference type="ARBA" id="ARBA00022516"/>
    </source>
</evidence>
<dbReference type="Gene3D" id="3.30.1700.10">
    <property type="entry name" value="lpxc deacetylase, domain 2"/>
    <property type="match status" value="1"/>
</dbReference>
<dbReference type="Gene3D" id="3.30.230.20">
    <property type="entry name" value="lpxc deacetylase, domain 1"/>
    <property type="match status" value="1"/>
</dbReference>
<dbReference type="SUPFAM" id="SSF54211">
    <property type="entry name" value="Ribosomal protein S5 domain 2-like"/>
    <property type="match status" value="2"/>
</dbReference>
<dbReference type="GO" id="GO:0103117">
    <property type="term" value="F:UDP-3-O-acyl-N-acetylglucosamine deacetylase activity"/>
    <property type="evidence" value="ECO:0007669"/>
    <property type="project" value="UniProtKB-UniRule"/>
</dbReference>
<dbReference type="EC" id="3.5.1.108" evidence="4 12"/>
<evidence type="ECO:0000313" key="14">
    <source>
        <dbReference type="Proteomes" id="UP000035503"/>
    </source>
</evidence>
<dbReference type="PANTHER" id="PTHR33694:SF1">
    <property type="entry name" value="UDP-3-O-ACYL-N-ACETYLGLUCOSAMINE DEACETYLASE 1, MITOCHONDRIAL-RELATED"/>
    <property type="match status" value="1"/>
</dbReference>
<dbReference type="InterPro" id="IPR004463">
    <property type="entry name" value="UDP-acyl_GlcNac_deAcase"/>
</dbReference>
<name>A0A0G3I3R9_LIBAF</name>
<dbReference type="GO" id="GO:0016020">
    <property type="term" value="C:membrane"/>
    <property type="evidence" value="ECO:0007669"/>
    <property type="project" value="GOC"/>
</dbReference>
<keyword evidence="7 12" id="KW-0479">Metal-binding</keyword>
<comment type="function">
    <text evidence="2 12">Catalyzes the hydrolysis of UDP-3-O-myristoyl-N-acetylglucosamine to form UDP-3-O-myristoylglucosamine and acetate, the committed step in lipid A biosynthesis.</text>
</comment>
<dbReference type="GO" id="GO:0046872">
    <property type="term" value="F:metal ion binding"/>
    <property type="evidence" value="ECO:0007669"/>
    <property type="project" value="UniProtKB-KW"/>
</dbReference>
<dbReference type="InterPro" id="IPR020568">
    <property type="entry name" value="Ribosomal_Su5_D2-typ_SF"/>
</dbReference>
<keyword evidence="6 12" id="KW-0441">Lipid A biosynthesis</keyword>
<feature type="binding site" evidence="12">
    <location>
        <position position="82"/>
    </location>
    <ligand>
        <name>Zn(2+)</name>
        <dbReference type="ChEBI" id="CHEBI:29105"/>
    </ligand>
</feature>
<evidence type="ECO:0000313" key="13">
    <source>
        <dbReference type="EMBL" id="AKK20509.1"/>
    </source>
</evidence>
<dbReference type="InterPro" id="IPR015870">
    <property type="entry name" value="UDP-acyl_N-AcGlcN_deAcase_N"/>
</dbReference>
<comment type="pathway">
    <text evidence="3 12">Glycolipid biosynthesis; lipid IV(A) biosynthesis; lipid IV(A) from (3R)-3-hydroxytetradecanoyl-[acyl-carrier-protein] and UDP-N-acetyl-alpha-D-glucosamine: step 2/6.</text>
</comment>
<organism evidence="13 14">
    <name type="scientific">Candidatus Liberibacter africanus PTSAPSY</name>
    <dbReference type="NCBI Taxonomy" id="1277257"/>
    <lineage>
        <taxon>Bacteria</taxon>
        <taxon>Pseudomonadati</taxon>
        <taxon>Pseudomonadota</taxon>
        <taxon>Alphaproteobacteria</taxon>
        <taxon>Hyphomicrobiales</taxon>
        <taxon>Rhizobiaceae</taxon>
        <taxon>Liberibacter</taxon>
    </lineage>
</organism>
<keyword evidence="8 12" id="KW-0378">Hydrolase</keyword>
<sequence length="293" mass="32467">MLQSRSQHTIADSITITGIGVHSGKNSILRLCPAQEGVGILFRSIQSRMGNFSSSALWNNVLTTSLSTAIGSSLCQFHTIEHLMAALYAYGIDNVIVELDGIEIPIMDGSALAFVQSIDRVGVKKLKGKRRYLKIIKSVRVTNNESWAEFLPYPSTHFEISIQFNSNVIGYQKWEGDLTKEVFCNEICIARTFGFLKDVKRYRKAGCALGASLENSVVISEDDKVINTEGLRYSGQEFVRHKALDAIGDIALAGYPLIGCYRSYRGSHKINHIALSALFADKNAYEIVDDYIV</sequence>
<evidence type="ECO:0000256" key="1">
    <source>
        <dbReference type="ARBA" id="ARBA00001947"/>
    </source>
</evidence>